<feature type="region of interest" description="Disordered" evidence="1">
    <location>
        <begin position="28"/>
        <end position="79"/>
    </location>
</feature>
<protein>
    <submittedName>
        <fullName evidence="2">Uncharacterized protein</fullName>
    </submittedName>
</protein>
<dbReference type="EMBL" id="BMAT01006033">
    <property type="protein sequence ID" value="GFS04712.1"/>
    <property type="molecule type" value="Genomic_DNA"/>
</dbReference>
<evidence type="ECO:0000256" key="1">
    <source>
        <dbReference type="SAM" id="MobiDB-lite"/>
    </source>
</evidence>
<reference evidence="2 3" key="1">
    <citation type="journal article" date="2021" name="Elife">
        <title>Chloroplast acquisition without the gene transfer in kleptoplastic sea slugs, Plakobranchus ocellatus.</title>
        <authorList>
            <person name="Maeda T."/>
            <person name="Takahashi S."/>
            <person name="Yoshida T."/>
            <person name="Shimamura S."/>
            <person name="Takaki Y."/>
            <person name="Nagai Y."/>
            <person name="Toyoda A."/>
            <person name="Suzuki Y."/>
            <person name="Arimoto A."/>
            <person name="Ishii H."/>
            <person name="Satoh N."/>
            <person name="Nishiyama T."/>
            <person name="Hasebe M."/>
            <person name="Maruyama T."/>
            <person name="Minagawa J."/>
            <person name="Obokata J."/>
            <person name="Shigenobu S."/>
        </authorList>
    </citation>
    <scope>NUCLEOTIDE SEQUENCE [LARGE SCALE GENOMIC DNA]</scope>
</reference>
<comment type="caution">
    <text evidence="2">The sequence shown here is derived from an EMBL/GenBank/DDBJ whole genome shotgun (WGS) entry which is preliminary data.</text>
</comment>
<gene>
    <name evidence="2" type="ORF">ElyMa_002918400</name>
</gene>
<sequence>MQKNDGDTLTGNNRRAFAEEVETFGDNSSMAASYKTDCGGESLDSFPPLQEKGLGREQDVRWSASHRSRGTGGSSANGYRSLKTDELGALLGADITSEVFHSNSVL</sequence>
<organism evidence="2 3">
    <name type="scientific">Elysia marginata</name>
    <dbReference type="NCBI Taxonomy" id="1093978"/>
    <lineage>
        <taxon>Eukaryota</taxon>
        <taxon>Metazoa</taxon>
        <taxon>Spiralia</taxon>
        <taxon>Lophotrochozoa</taxon>
        <taxon>Mollusca</taxon>
        <taxon>Gastropoda</taxon>
        <taxon>Heterobranchia</taxon>
        <taxon>Euthyneura</taxon>
        <taxon>Panpulmonata</taxon>
        <taxon>Sacoglossa</taxon>
        <taxon>Placobranchoidea</taxon>
        <taxon>Plakobranchidae</taxon>
        <taxon>Elysia</taxon>
    </lineage>
</organism>
<accession>A0AAV4I3E2</accession>
<evidence type="ECO:0000313" key="3">
    <source>
        <dbReference type="Proteomes" id="UP000762676"/>
    </source>
</evidence>
<dbReference type="Proteomes" id="UP000762676">
    <property type="component" value="Unassembled WGS sequence"/>
</dbReference>
<evidence type="ECO:0000313" key="2">
    <source>
        <dbReference type="EMBL" id="GFS04712.1"/>
    </source>
</evidence>
<dbReference type="AlphaFoldDB" id="A0AAV4I3E2"/>
<proteinExistence type="predicted"/>
<keyword evidence="3" id="KW-1185">Reference proteome</keyword>
<name>A0AAV4I3E2_9GAST</name>